<evidence type="ECO:0000256" key="1">
    <source>
        <dbReference type="SAM" id="MobiDB-lite"/>
    </source>
</evidence>
<feature type="region of interest" description="Disordered" evidence="1">
    <location>
        <begin position="91"/>
        <end position="112"/>
    </location>
</feature>
<dbReference type="Proteomes" id="UP000272942">
    <property type="component" value="Unassembled WGS sequence"/>
</dbReference>
<dbReference type="WBParaSite" id="ECPE_0001432201-mRNA-1">
    <property type="protein sequence ID" value="ECPE_0001432201-mRNA-1"/>
    <property type="gene ID" value="ECPE_0001432201"/>
</dbReference>
<protein>
    <submittedName>
        <fullName evidence="2 4">Uncharacterized protein</fullName>
    </submittedName>
</protein>
<evidence type="ECO:0000313" key="2">
    <source>
        <dbReference type="EMBL" id="VDP91554.1"/>
    </source>
</evidence>
<dbReference type="AlphaFoldDB" id="A0A183B4Z7"/>
<evidence type="ECO:0000313" key="3">
    <source>
        <dbReference type="Proteomes" id="UP000272942"/>
    </source>
</evidence>
<sequence>MCLGYLREVEVTYQEKPLIASQGFLHNPQKFCIFPGSRKRCLDSSDVVYLRGNNLRLASGVLTRQLVQAMTEITDLNDATTHNRHVDQIHFKSSTDQRHQEASEGDNQLHTQ</sequence>
<reference evidence="2 3" key="2">
    <citation type="submission" date="2018-11" db="EMBL/GenBank/DDBJ databases">
        <authorList>
            <consortium name="Pathogen Informatics"/>
        </authorList>
    </citation>
    <scope>NUCLEOTIDE SEQUENCE [LARGE SCALE GENOMIC DNA]</scope>
    <source>
        <strain evidence="2 3">Egypt</strain>
    </source>
</reference>
<name>A0A183B4Z7_9TREM</name>
<gene>
    <name evidence="2" type="ORF">ECPE_LOCUS14282</name>
</gene>
<keyword evidence="3" id="KW-1185">Reference proteome</keyword>
<reference evidence="4" key="1">
    <citation type="submission" date="2016-06" db="UniProtKB">
        <authorList>
            <consortium name="WormBaseParasite"/>
        </authorList>
    </citation>
    <scope>IDENTIFICATION</scope>
</reference>
<proteinExistence type="predicted"/>
<evidence type="ECO:0000313" key="4">
    <source>
        <dbReference type="WBParaSite" id="ECPE_0001432201-mRNA-1"/>
    </source>
</evidence>
<dbReference type="OrthoDB" id="7758825at2759"/>
<organism evidence="4">
    <name type="scientific">Echinostoma caproni</name>
    <dbReference type="NCBI Taxonomy" id="27848"/>
    <lineage>
        <taxon>Eukaryota</taxon>
        <taxon>Metazoa</taxon>
        <taxon>Spiralia</taxon>
        <taxon>Lophotrochozoa</taxon>
        <taxon>Platyhelminthes</taxon>
        <taxon>Trematoda</taxon>
        <taxon>Digenea</taxon>
        <taxon>Plagiorchiida</taxon>
        <taxon>Echinostomata</taxon>
        <taxon>Echinostomatoidea</taxon>
        <taxon>Echinostomatidae</taxon>
        <taxon>Echinostoma</taxon>
    </lineage>
</organism>
<dbReference type="EMBL" id="UZAN01057165">
    <property type="protein sequence ID" value="VDP91554.1"/>
    <property type="molecule type" value="Genomic_DNA"/>
</dbReference>
<accession>A0A183B4Z7</accession>
<feature type="compositionally biased region" description="Basic and acidic residues" evidence="1">
    <location>
        <begin position="91"/>
        <end position="102"/>
    </location>
</feature>